<dbReference type="EnsemblMetazoa" id="G25228.1">
    <property type="protein sequence ID" value="G25228.1:cds"/>
    <property type="gene ID" value="G25228"/>
</dbReference>
<dbReference type="Gene3D" id="3.90.380.10">
    <property type="entry name" value="Naphthalene 1,2-dioxygenase Alpha Subunit, Chain A, domain 1"/>
    <property type="match status" value="1"/>
</dbReference>
<evidence type="ECO:0000256" key="4">
    <source>
        <dbReference type="ARBA" id="ARBA00022692"/>
    </source>
</evidence>
<protein>
    <recommendedName>
        <fullName evidence="14">cholesterol 7-desaturase</fullName>
        <ecNumber evidence="14">1.14.19.21</ecNumber>
    </recommendedName>
</protein>
<dbReference type="GO" id="GO:0016020">
    <property type="term" value="C:membrane"/>
    <property type="evidence" value="ECO:0007669"/>
    <property type="project" value="UniProtKB-SubCell"/>
</dbReference>
<dbReference type="GO" id="GO:0046872">
    <property type="term" value="F:metal ion binding"/>
    <property type="evidence" value="ECO:0007669"/>
    <property type="project" value="UniProtKB-KW"/>
</dbReference>
<comment type="catalytic activity">
    <reaction evidence="16">
        <text>cholesterol + NADPH + O2 + H(+) = 7-dehydrocholesterol + NADP(+) + 2 H2O</text>
        <dbReference type="Rhea" id="RHEA:45024"/>
        <dbReference type="ChEBI" id="CHEBI:15377"/>
        <dbReference type="ChEBI" id="CHEBI:15378"/>
        <dbReference type="ChEBI" id="CHEBI:15379"/>
        <dbReference type="ChEBI" id="CHEBI:16113"/>
        <dbReference type="ChEBI" id="CHEBI:17759"/>
        <dbReference type="ChEBI" id="CHEBI:57783"/>
        <dbReference type="ChEBI" id="CHEBI:58349"/>
        <dbReference type="EC" id="1.14.19.21"/>
    </reaction>
    <physiologicalReaction direction="left-to-right" evidence="16">
        <dbReference type="Rhea" id="RHEA:45025"/>
    </physiologicalReaction>
</comment>
<evidence type="ECO:0000256" key="11">
    <source>
        <dbReference type="ARBA" id="ARBA00023136"/>
    </source>
</evidence>
<evidence type="ECO:0000256" key="6">
    <source>
        <dbReference type="ARBA" id="ARBA00022723"/>
    </source>
</evidence>
<feature type="transmembrane region" description="Helical" evidence="17">
    <location>
        <begin position="52"/>
        <end position="76"/>
    </location>
</feature>
<dbReference type="InterPro" id="IPR036922">
    <property type="entry name" value="Rieske_2Fe-2S_sf"/>
</dbReference>
<proteinExistence type="inferred from homology"/>
<name>A0A8W8KW83_MAGGI</name>
<comment type="cofactor">
    <cofactor evidence="1">
        <name>Fe cation</name>
        <dbReference type="ChEBI" id="CHEBI:24875"/>
    </cofactor>
</comment>
<comment type="pathway">
    <text evidence="3">Hormone biosynthesis.</text>
</comment>
<dbReference type="KEGG" id="crg:105340983"/>
<dbReference type="Pfam" id="PF19298">
    <property type="entry name" value="KshA_C"/>
    <property type="match status" value="1"/>
</dbReference>
<keyword evidence="10" id="KW-0411">Iron-sulfur</keyword>
<dbReference type="SUPFAM" id="SSF55961">
    <property type="entry name" value="Bet v1-like"/>
    <property type="match status" value="1"/>
</dbReference>
<dbReference type="OrthoDB" id="426882at2759"/>
<dbReference type="GO" id="GO:0170056">
    <property type="term" value="F:cholesterol 7-desaturase [NAD(P)H] activity"/>
    <property type="evidence" value="ECO:0007669"/>
    <property type="project" value="UniProtKB-EC"/>
</dbReference>
<dbReference type="GO" id="GO:0051537">
    <property type="term" value="F:2 iron, 2 sulfur cluster binding"/>
    <property type="evidence" value="ECO:0007669"/>
    <property type="project" value="UniProtKB-KW"/>
</dbReference>
<evidence type="ECO:0000256" key="15">
    <source>
        <dbReference type="ARBA" id="ARBA00047853"/>
    </source>
</evidence>
<dbReference type="Pfam" id="PF00355">
    <property type="entry name" value="Rieske"/>
    <property type="match status" value="1"/>
</dbReference>
<dbReference type="EnsemblMetazoa" id="G25228.2">
    <property type="protein sequence ID" value="G25228.2:cds"/>
    <property type="gene ID" value="G25228"/>
</dbReference>
<feature type="domain" description="Rieske" evidence="19">
    <location>
        <begin position="130"/>
        <end position="233"/>
    </location>
</feature>
<feature type="signal peptide" evidence="18">
    <location>
        <begin position="1"/>
        <end position="25"/>
    </location>
</feature>
<keyword evidence="8" id="KW-0560">Oxidoreductase</keyword>
<dbReference type="AlphaFoldDB" id="A0A8W8KW83"/>
<evidence type="ECO:0000256" key="8">
    <source>
        <dbReference type="ARBA" id="ARBA00023002"/>
    </source>
</evidence>
<organism evidence="20 21">
    <name type="scientific">Magallana gigas</name>
    <name type="common">Pacific oyster</name>
    <name type="synonym">Crassostrea gigas</name>
    <dbReference type="NCBI Taxonomy" id="29159"/>
    <lineage>
        <taxon>Eukaryota</taxon>
        <taxon>Metazoa</taxon>
        <taxon>Spiralia</taxon>
        <taxon>Lophotrochozoa</taxon>
        <taxon>Mollusca</taxon>
        <taxon>Bivalvia</taxon>
        <taxon>Autobranchia</taxon>
        <taxon>Pteriomorphia</taxon>
        <taxon>Ostreida</taxon>
        <taxon>Ostreoidea</taxon>
        <taxon>Ostreidae</taxon>
        <taxon>Magallana</taxon>
    </lineage>
</organism>
<comment type="subcellular location">
    <subcellularLocation>
        <location evidence="2">Membrane</location>
    </subcellularLocation>
</comment>
<keyword evidence="5" id="KW-0001">2Fe-2S</keyword>
<reference evidence="20" key="1">
    <citation type="submission" date="2022-08" db="UniProtKB">
        <authorList>
            <consortium name="EnsemblMetazoa"/>
        </authorList>
    </citation>
    <scope>IDENTIFICATION</scope>
    <source>
        <strain evidence="20">05x7-T-G4-1.051#20</strain>
    </source>
</reference>
<evidence type="ECO:0000256" key="17">
    <source>
        <dbReference type="SAM" id="Phobius"/>
    </source>
</evidence>
<evidence type="ECO:0000256" key="3">
    <source>
        <dbReference type="ARBA" id="ARBA00004972"/>
    </source>
</evidence>
<dbReference type="InterPro" id="IPR045605">
    <property type="entry name" value="KshA-like_C"/>
</dbReference>
<keyword evidence="11 17" id="KW-0472">Membrane</keyword>
<evidence type="ECO:0000256" key="2">
    <source>
        <dbReference type="ARBA" id="ARBA00004370"/>
    </source>
</evidence>
<comment type="pathway">
    <text evidence="12">Steroid hormone biosynthesis; dafachronic acid biosynthesis.</text>
</comment>
<dbReference type="SUPFAM" id="SSF50022">
    <property type="entry name" value="ISP domain"/>
    <property type="match status" value="1"/>
</dbReference>
<keyword evidence="18" id="KW-0732">Signal</keyword>
<evidence type="ECO:0000313" key="20">
    <source>
        <dbReference type="EnsemblMetazoa" id="G25228.1:cds"/>
    </source>
</evidence>
<comment type="catalytic activity">
    <reaction evidence="15">
        <text>cholesterol + NADH + O2 + H(+) = 7-dehydrocholesterol + NAD(+) + 2 H2O</text>
        <dbReference type="Rhea" id="RHEA:51644"/>
        <dbReference type="ChEBI" id="CHEBI:15377"/>
        <dbReference type="ChEBI" id="CHEBI:15378"/>
        <dbReference type="ChEBI" id="CHEBI:15379"/>
        <dbReference type="ChEBI" id="CHEBI:16113"/>
        <dbReference type="ChEBI" id="CHEBI:17759"/>
        <dbReference type="ChEBI" id="CHEBI:57540"/>
        <dbReference type="ChEBI" id="CHEBI:57945"/>
        <dbReference type="EC" id="1.14.19.21"/>
    </reaction>
    <physiologicalReaction direction="left-to-right" evidence="15">
        <dbReference type="Rhea" id="RHEA:51645"/>
    </physiologicalReaction>
</comment>
<feature type="chain" id="PRO_5042431426" description="cholesterol 7-desaturase" evidence="18">
    <location>
        <begin position="26"/>
        <end position="467"/>
    </location>
</feature>
<evidence type="ECO:0000256" key="10">
    <source>
        <dbReference type="ARBA" id="ARBA00023014"/>
    </source>
</evidence>
<evidence type="ECO:0000256" key="18">
    <source>
        <dbReference type="SAM" id="SignalP"/>
    </source>
</evidence>
<evidence type="ECO:0000256" key="5">
    <source>
        <dbReference type="ARBA" id="ARBA00022714"/>
    </source>
</evidence>
<dbReference type="PROSITE" id="PS51296">
    <property type="entry name" value="RIESKE"/>
    <property type="match status" value="1"/>
</dbReference>
<dbReference type="PANTHER" id="PTHR21266:SF32">
    <property type="entry name" value="CHOLESTEROL 7-DESATURASE NVD"/>
    <property type="match status" value="1"/>
</dbReference>
<evidence type="ECO:0000313" key="21">
    <source>
        <dbReference type="Proteomes" id="UP000005408"/>
    </source>
</evidence>
<dbReference type="Proteomes" id="UP000005408">
    <property type="component" value="Unassembled WGS sequence"/>
</dbReference>
<keyword evidence="9" id="KW-0408">Iron</keyword>
<dbReference type="OMA" id="HTNCREI"/>
<dbReference type="GO" id="GO:0008203">
    <property type="term" value="P:cholesterol metabolic process"/>
    <property type="evidence" value="ECO:0007669"/>
    <property type="project" value="InterPro"/>
</dbReference>
<dbReference type="Gene3D" id="2.102.10.10">
    <property type="entry name" value="Rieske [2Fe-2S] iron-sulphur domain"/>
    <property type="match status" value="1"/>
</dbReference>
<keyword evidence="21" id="KW-1185">Reference proteome</keyword>
<evidence type="ECO:0000256" key="13">
    <source>
        <dbReference type="ARBA" id="ARBA00025729"/>
    </source>
</evidence>
<evidence type="ECO:0000256" key="14">
    <source>
        <dbReference type="ARBA" id="ARBA00026095"/>
    </source>
</evidence>
<evidence type="ECO:0000256" key="16">
    <source>
        <dbReference type="ARBA" id="ARBA00049548"/>
    </source>
</evidence>
<keyword evidence="4 17" id="KW-0812">Transmembrane</keyword>
<evidence type="ECO:0000256" key="1">
    <source>
        <dbReference type="ARBA" id="ARBA00001962"/>
    </source>
</evidence>
<evidence type="ECO:0000256" key="7">
    <source>
        <dbReference type="ARBA" id="ARBA00022989"/>
    </source>
</evidence>
<dbReference type="EC" id="1.14.19.21" evidence="14"/>
<dbReference type="InterPro" id="IPR017941">
    <property type="entry name" value="Rieske_2Fe-2S"/>
</dbReference>
<dbReference type="GO" id="GO:0005737">
    <property type="term" value="C:cytoplasm"/>
    <property type="evidence" value="ECO:0007669"/>
    <property type="project" value="TreeGrafter"/>
</dbReference>
<dbReference type="GeneID" id="105340983"/>
<dbReference type="PANTHER" id="PTHR21266">
    <property type="entry name" value="IRON-SULFUR DOMAIN CONTAINING PROTEIN"/>
    <property type="match status" value="1"/>
</dbReference>
<evidence type="ECO:0000256" key="9">
    <source>
        <dbReference type="ARBA" id="ARBA00023004"/>
    </source>
</evidence>
<dbReference type="InterPro" id="IPR050584">
    <property type="entry name" value="Cholesterol_7-desaturase"/>
</dbReference>
<evidence type="ECO:0000259" key="19">
    <source>
        <dbReference type="PROSITE" id="PS51296"/>
    </source>
</evidence>
<comment type="similarity">
    <text evidence="13">Belongs to the cholesterol 7-desaturase family.</text>
</comment>
<evidence type="ECO:0000256" key="12">
    <source>
        <dbReference type="ARBA" id="ARBA00025712"/>
    </source>
</evidence>
<keyword evidence="6" id="KW-0479">Metal-binding</keyword>
<dbReference type="RefSeq" id="XP_011445555.2">
    <property type="nucleotide sequence ID" value="XM_011447253.4"/>
</dbReference>
<sequence>MTMGHMKKFGSFGATLCLLILAVSATVTQRLLNVPLYETAGRLWTCKWNFPLLYLLTDYRVIITCTVITVLFYPLYKLYGVLFLPMDRVRNLGDIGYVPEGRMSMKEMANRVRRQRATGDLPPIYPNGWFGLIEGSKIKAGDVKNISLLGLNLAVFRGEDGTIHVIDAYCPHMGANLAVGGRVVGDCLECPFHGWQFRGSDGQCTKIPYSEKVPDIAKVKSYISDEANGYIYFWYHAEDSAPTWTVPRIEEIQSGDWVYRGRTEHYINCHIEEVPENGADLQHLECVHAPLITSGIDLRNMWSALWSFGSHSWTANWETNPPPNEHIGTLRLTHSMNLFGKAFRPVDMDVTAQQIGPGIVYLTFHSPIGSGTFVQHLVPTEPLVQKLVHNLYFQKNLPAFIGKFFLLGEAIQLERDIMIWNNKRYEKKPLFVKSKEDSQVAKHRRWFSQFYSENSPRLKFQRDTLEW</sequence>
<keyword evidence="7 17" id="KW-1133">Transmembrane helix</keyword>
<accession>A0A8W8KW83</accession>